<gene>
    <name evidence="1" type="ORF">S06H3_36182</name>
</gene>
<name>X1NF27_9ZZZZ</name>
<organism evidence="1">
    <name type="scientific">marine sediment metagenome</name>
    <dbReference type="NCBI Taxonomy" id="412755"/>
    <lineage>
        <taxon>unclassified sequences</taxon>
        <taxon>metagenomes</taxon>
        <taxon>ecological metagenomes</taxon>
    </lineage>
</organism>
<feature type="non-terminal residue" evidence="1">
    <location>
        <position position="32"/>
    </location>
</feature>
<dbReference type="AlphaFoldDB" id="X1NF27"/>
<proteinExistence type="predicted"/>
<protein>
    <submittedName>
        <fullName evidence="1">Uncharacterized protein</fullName>
    </submittedName>
</protein>
<dbReference type="EMBL" id="BARV01021892">
    <property type="protein sequence ID" value="GAI28816.1"/>
    <property type="molecule type" value="Genomic_DNA"/>
</dbReference>
<comment type="caution">
    <text evidence="1">The sequence shown here is derived from an EMBL/GenBank/DDBJ whole genome shotgun (WGS) entry which is preliminary data.</text>
</comment>
<sequence>MLKGESGEIRESYALVKRIELALREEGVRVDY</sequence>
<evidence type="ECO:0000313" key="1">
    <source>
        <dbReference type="EMBL" id="GAI28816.1"/>
    </source>
</evidence>
<accession>X1NF27</accession>
<reference evidence="1" key="1">
    <citation type="journal article" date="2014" name="Front. Microbiol.">
        <title>High frequency of phylogenetically diverse reductive dehalogenase-homologous genes in deep subseafloor sedimentary metagenomes.</title>
        <authorList>
            <person name="Kawai M."/>
            <person name="Futagami T."/>
            <person name="Toyoda A."/>
            <person name="Takaki Y."/>
            <person name="Nishi S."/>
            <person name="Hori S."/>
            <person name="Arai W."/>
            <person name="Tsubouchi T."/>
            <person name="Morono Y."/>
            <person name="Uchiyama I."/>
            <person name="Ito T."/>
            <person name="Fujiyama A."/>
            <person name="Inagaki F."/>
            <person name="Takami H."/>
        </authorList>
    </citation>
    <scope>NUCLEOTIDE SEQUENCE</scope>
    <source>
        <strain evidence="1">Expedition CK06-06</strain>
    </source>
</reference>